<feature type="region of interest" description="Disordered" evidence="1">
    <location>
        <begin position="156"/>
        <end position="210"/>
    </location>
</feature>
<keyword evidence="2" id="KW-0472">Membrane</keyword>
<organism evidence="4 5">
    <name type="scientific">Knufia obscura</name>
    <dbReference type="NCBI Taxonomy" id="1635080"/>
    <lineage>
        <taxon>Eukaryota</taxon>
        <taxon>Fungi</taxon>
        <taxon>Dikarya</taxon>
        <taxon>Ascomycota</taxon>
        <taxon>Pezizomycotina</taxon>
        <taxon>Eurotiomycetes</taxon>
        <taxon>Chaetothyriomycetidae</taxon>
        <taxon>Chaetothyriales</taxon>
        <taxon>Trichomeriaceae</taxon>
        <taxon>Knufia</taxon>
    </lineage>
</organism>
<evidence type="ECO:0000313" key="5">
    <source>
        <dbReference type="Proteomes" id="UP001334248"/>
    </source>
</evidence>
<dbReference type="EMBL" id="JAVHJV010000001">
    <property type="protein sequence ID" value="KAK5947502.1"/>
    <property type="molecule type" value="Genomic_DNA"/>
</dbReference>
<dbReference type="RefSeq" id="XP_064735592.1">
    <property type="nucleotide sequence ID" value="XM_064870095.1"/>
</dbReference>
<name>A0ABR0S3R9_9EURO</name>
<feature type="compositionally biased region" description="Basic residues" evidence="1">
    <location>
        <begin position="180"/>
        <end position="198"/>
    </location>
</feature>
<accession>A0ABR0S3R9</accession>
<sequence length="210" mass="24168">MSLLGVVVFFWFFSVVFGAGTGEAKHGVMFDLASAAGVLPVWIYVLGALGLVAGLASIFGEGGVVGLPVLLWDGAPLLRRRNFWEWWGERKRDETFEDKVRLHRRAEALEANRKMIDELESIRKAKGATPADVVSTLRNAQLVRRGLLREMEEEEVAYRAKEERWERKEEEKKKKEEEKRKKKEKKKEEKKKKKKTKPRSSLPLTRQSES</sequence>
<keyword evidence="3" id="KW-0732">Signal</keyword>
<evidence type="ECO:0000256" key="1">
    <source>
        <dbReference type="SAM" id="MobiDB-lite"/>
    </source>
</evidence>
<feature type="chain" id="PRO_5046150673" evidence="3">
    <location>
        <begin position="19"/>
        <end position="210"/>
    </location>
</feature>
<feature type="transmembrane region" description="Helical" evidence="2">
    <location>
        <begin position="42"/>
        <end position="72"/>
    </location>
</feature>
<evidence type="ECO:0000256" key="2">
    <source>
        <dbReference type="SAM" id="Phobius"/>
    </source>
</evidence>
<feature type="compositionally biased region" description="Basic and acidic residues" evidence="1">
    <location>
        <begin position="156"/>
        <end position="179"/>
    </location>
</feature>
<proteinExistence type="predicted"/>
<gene>
    <name evidence="4" type="ORF">PMZ80_001653</name>
</gene>
<keyword evidence="5" id="KW-1185">Reference proteome</keyword>
<dbReference type="Proteomes" id="UP001334248">
    <property type="component" value="Unassembled WGS sequence"/>
</dbReference>
<feature type="signal peptide" evidence="3">
    <location>
        <begin position="1"/>
        <end position="18"/>
    </location>
</feature>
<reference evidence="4 5" key="1">
    <citation type="journal article" date="2023" name="Res Sq">
        <title>Genomic and morphological characterization of Knufia obscura isolated from the Mars 2020 spacecraft assembly facility.</title>
        <authorList>
            <person name="Chander A.M."/>
            <person name="Teixeira M.M."/>
            <person name="Singh N.K."/>
            <person name="Williams M.P."/>
            <person name="Parker C.W."/>
            <person name="Leo P."/>
            <person name="Stajich J.E."/>
            <person name="Torok T."/>
            <person name="Tighe S."/>
            <person name="Mason C.E."/>
            <person name="Venkateswaran K."/>
        </authorList>
    </citation>
    <scope>NUCLEOTIDE SEQUENCE [LARGE SCALE GENOMIC DNA]</scope>
    <source>
        <strain evidence="4 5">CCFEE 5817</strain>
    </source>
</reference>
<evidence type="ECO:0000313" key="4">
    <source>
        <dbReference type="EMBL" id="KAK5947502.1"/>
    </source>
</evidence>
<dbReference type="GeneID" id="89995102"/>
<evidence type="ECO:0000256" key="3">
    <source>
        <dbReference type="SAM" id="SignalP"/>
    </source>
</evidence>
<keyword evidence="2" id="KW-0812">Transmembrane</keyword>
<comment type="caution">
    <text evidence="4">The sequence shown here is derived from an EMBL/GenBank/DDBJ whole genome shotgun (WGS) entry which is preliminary data.</text>
</comment>
<keyword evidence="2" id="KW-1133">Transmembrane helix</keyword>
<protein>
    <submittedName>
        <fullName evidence="4">Uncharacterized protein</fullName>
    </submittedName>
</protein>